<feature type="transmembrane region" description="Helical" evidence="1">
    <location>
        <begin position="582"/>
        <end position="602"/>
    </location>
</feature>
<dbReference type="PANTHER" id="PTHR32063">
    <property type="match status" value="1"/>
</dbReference>
<feature type="transmembrane region" description="Helical" evidence="1">
    <location>
        <begin position="1215"/>
        <end position="1244"/>
    </location>
</feature>
<feature type="transmembrane region" description="Helical" evidence="1">
    <location>
        <begin position="648"/>
        <end position="667"/>
    </location>
</feature>
<feature type="transmembrane region" description="Helical" evidence="1">
    <location>
        <begin position="1089"/>
        <end position="1110"/>
    </location>
</feature>
<evidence type="ECO:0000313" key="3">
    <source>
        <dbReference type="Proteomes" id="UP001207918"/>
    </source>
</evidence>
<feature type="transmembrane region" description="Helical" evidence="1">
    <location>
        <begin position="391"/>
        <end position="410"/>
    </location>
</feature>
<name>A0ABT3PNU8_9BACT</name>
<evidence type="ECO:0000313" key="2">
    <source>
        <dbReference type="EMBL" id="MCW9707533.1"/>
    </source>
</evidence>
<keyword evidence="1" id="KW-0472">Membrane</keyword>
<dbReference type="PRINTS" id="PR00702">
    <property type="entry name" value="ACRIFLAVINRP"/>
</dbReference>
<feature type="transmembrane region" description="Helical" evidence="1">
    <location>
        <begin position="367"/>
        <end position="384"/>
    </location>
</feature>
<sequence>MLDKTIRFFLENKLISVLLLLLFVGWGMAVAPFNWQLDNIFPRDPVPVDAIPDLGENQQIVHTEWPGRSPQDIEDQITYPLTTELLGLPGVKTVRSSSMMGLSTIYVIFEEDIEFYWSRSRILEKLNALPSGTLPDDVQPSLGPDATGLGQIFWYTLEGRDQDGNPAGGWDPQELRTIQDYTVDYALTSAQGVAEVAPVGGYVKEYQVDVDPEAMQVYDITMRQIFEAVRGSNVDVGARTVEMNNVEYLVRGLGYIKNLEDLEQAVVVSRDHTPIRIQDIAHVTLGPAMRRGALDKSGAEAVGGVVVARQGENPLQVIQNVKEQISEISAGLPSKTLDDGTESKVTIVPFYDRTELIMETLGTLEEALFLQILVTIIVVIVMVMNLRSSVLISGLLPIAVLMTFISMKYGGVDANIVALTGIAIAIGTMVDMAVILTENMIRHIDEAGDEEPLLEVIFRATSEVASAVVTAVSTTVISFLPVFTMVAAEGKLFIPLAYTKTFALIASIIISLIIIPPFAHWFFSVRIKKRPLKIVWNGFVVALGLISLIFSVLPWAGWLLLLFGTNTLASIYLEAYDEQQAVWINNVIAAVVVTWLLAKAWLPLGAEVSLFTNFIFVGGIAALLIGIFYLFIHYFRSILQWALYYRKSFLSIPLILILLGVTIWLGYGKMFGWVGKSFNTVGLPVQETAAWTSMEETFPGLGEEFMPPLDEGAFLLMPTTMPHVGLEEAKDYMQKIDMAVSSIPEVDIVVGKLGRAETALDPAPVSMYENVIQYKSEYKRDEDGRRIRYAINDDGAYIRDESGKLIPDPDGQYYRQWRDHIQSPDDIWGEIVSATRVPGLTSAPKLQPIETRQIMLQSGMRAPMGIKVKGPDLETIEFFGLELEEVLREVPEVQGQSVFADRIVGKPYLEIEWDREALARYGLKIADVQQYLEVAMGGMALTQTVKGRQRYPVRVRYAREYRNSPEEIERMFVSTPSGTNIPLGMLGEVKYRQGPQMIKSEDTFLTGYVTFDKREGYSEIEVVEAARQVINDKIDSGELSVPSGLSFEFAGNYENQVRAEKRLSVVMPITLLIIFLILYFQFRSISTTAMIFSSIFVAWAGGFIMIWLYGQPWFMNFELLGTNMRELFQMGTVNLSVAVWVGFIALFGIAADGAVVIATYIHQLMDRHKPKNVNELHEIIIKAGSIRIRPTLMTTATTTLALLPILTSGGRGSDIMIPMAIPTFGGMMVAIITLFVVPVLYAVWQESKWRLEEKMEEIPLADNNENTNEPS</sequence>
<keyword evidence="1" id="KW-0812">Transmembrane</keyword>
<dbReference type="PANTHER" id="PTHR32063:SF19">
    <property type="entry name" value="CATION EFFLUX SYSTEM PROTEIN CUSA"/>
    <property type="match status" value="1"/>
</dbReference>
<dbReference type="Gene3D" id="1.20.1640.10">
    <property type="entry name" value="Multidrug efflux transporter AcrB transmembrane domain"/>
    <property type="match status" value="4"/>
</dbReference>
<feature type="transmembrane region" description="Helical" evidence="1">
    <location>
        <begin position="1191"/>
        <end position="1209"/>
    </location>
</feature>
<protein>
    <submittedName>
        <fullName evidence="2">Efflux RND transporter permease subunit</fullName>
    </submittedName>
</protein>
<dbReference type="Proteomes" id="UP001207918">
    <property type="component" value="Unassembled WGS sequence"/>
</dbReference>
<accession>A0ABT3PNU8</accession>
<keyword evidence="1" id="KW-1133">Transmembrane helix</keyword>
<feature type="transmembrane region" description="Helical" evidence="1">
    <location>
        <begin position="1063"/>
        <end position="1082"/>
    </location>
</feature>
<feature type="transmembrane region" description="Helical" evidence="1">
    <location>
        <begin position="534"/>
        <end position="552"/>
    </location>
</feature>
<keyword evidence="3" id="KW-1185">Reference proteome</keyword>
<dbReference type="RefSeq" id="WP_265766325.1">
    <property type="nucleotide sequence ID" value="NZ_JAGGJA010000007.1"/>
</dbReference>
<dbReference type="SUPFAM" id="SSF82866">
    <property type="entry name" value="Multidrug efflux transporter AcrB transmembrane domain"/>
    <property type="match status" value="2"/>
</dbReference>
<dbReference type="EMBL" id="JAGGJA010000007">
    <property type="protein sequence ID" value="MCW9707533.1"/>
    <property type="molecule type" value="Genomic_DNA"/>
</dbReference>
<feature type="transmembrane region" description="Helical" evidence="1">
    <location>
        <begin position="416"/>
        <end position="436"/>
    </location>
</feature>
<comment type="caution">
    <text evidence="2">The sequence shown here is derived from an EMBL/GenBank/DDBJ whole genome shotgun (WGS) entry which is preliminary data.</text>
</comment>
<reference evidence="2 3" key="1">
    <citation type="submission" date="2021-03" db="EMBL/GenBank/DDBJ databases">
        <title>Aliifodinibius sp. nov., a new bacterium isolated from saline soil.</title>
        <authorList>
            <person name="Galisteo C."/>
            <person name="De La Haba R."/>
            <person name="Sanchez-Porro C."/>
            <person name="Ventosa A."/>
        </authorList>
    </citation>
    <scope>NUCLEOTIDE SEQUENCE [LARGE SCALE GENOMIC DNA]</scope>
    <source>
        <strain evidence="2 3">1BSP15-2V2</strain>
    </source>
</reference>
<dbReference type="Pfam" id="PF00873">
    <property type="entry name" value="ACR_tran"/>
    <property type="match status" value="3"/>
</dbReference>
<dbReference type="InterPro" id="IPR027463">
    <property type="entry name" value="AcrB_DN_DC_subdom"/>
</dbReference>
<feature type="transmembrane region" description="Helical" evidence="1">
    <location>
        <begin position="558"/>
        <end position="575"/>
    </location>
</feature>
<dbReference type="Gene3D" id="3.30.70.1320">
    <property type="entry name" value="Multidrug efflux transporter AcrB pore domain like"/>
    <property type="match status" value="1"/>
</dbReference>
<gene>
    <name evidence="2" type="ORF">J6I44_11765</name>
</gene>
<dbReference type="Gene3D" id="3.30.70.1430">
    <property type="entry name" value="Multidrug efflux transporter AcrB pore domain"/>
    <property type="match status" value="3"/>
</dbReference>
<feature type="transmembrane region" description="Helical" evidence="1">
    <location>
        <begin position="456"/>
        <end position="482"/>
    </location>
</feature>
<feature type="transmembrane region" description="Helical" evidence="1">
    <location>
        <begin position="502"/>
        <end position="522"/>
    </location>
</feature>
<dbReference type="Gene3D" id="3.30.2090.10">
    <property type="entry name" value="Multidrug efflux transporter AcrB TolC docking domain, DN and DC subdomains"/>
    <property type="match status" value="2"/>
</dbReference>
<proteinExistence type="predicted"/>
<dbReference type="SUPFAM" id="SSF82693">
    <property type="entry name" value="Multidrug efflux transporter AcrB pore domain, PN1, PN2, PC1 and PC2 subdomains"/>
    <property type="match status" value="2"/>
</dbReference>
<dbReference type="SUPFAM" id="SSF82714">
    <property type="entry name" value="Multidrug efflux transporter AcrB TolC docking domain, DN and DC subdomains"/>
    <property type="match status" value="2"/>
</dbReference>
<dbReference type="Gene3D" id="3.30.70.1440">
    <property type="entry name" value="Multidrug efflux transporter AcrB pore domain"/>
    <property type="match status" value="1"/>
</dbReference>
<dbReference type="InterPro" id="IPR001036">
    <property type="entry name" value="Acrflvin-R"/>
</dbReference>
<evidence type="ECO:0000256" key="1">
    <source>
        <dbReference type="SAM" id="Phobius"/>
    </source>
</evidence>
<feature type="transmembrane region" description="Helical" evidence="1">
    <location>
        <begin position="1137"/>
        <end position="1161"/>
    </location>
</feature>
<feature type="transmembrane region" description="Helical" evidence="1">
    <location>
        <begin position="614"/>
        <end position="636"/>
    </location>
</feature>
<organism evidence="2 3">
    <name type="scientific">Fodinibius salsisoli</name>
    <dbReference type="NCBI Taxonomy" id="2820877"/>
    <lineage>
        <taxon>Bacteria</taxon>
        <taxon>Pseudomonadati</taxon>
        <taxon>Balneolota</taxon>
        <taxon>Balneolia</taxon>
        <taxon>Balneolales</taxon>
        <taxon>Balneolaceae</taxon>
        <taxon>Fodinibius</taxon>
    </lineage>
</organism>